<evidence type="ECO:0000313" key="2">
    <source>
        <dbReference type="Proteomes" id="UP000218890"/>
    </source>
</evidence>
<dbReference type="EMBL" id="AP017372">
    <property type="protein sequence ID" value="BAU57643.2"/>
    <property type="molecule type" value="Genomic_DNA"/>
</dbReference>
<gene>
    <name evidence="1" type="ORF">HH1059_09490</name>
</gene>
<sequence length="400" mass="43681">MATGPGLVYGDGTHTGSLHTSLANPAGTPASPRVGVQFGANVGFGYELGDMNQIIDSVDEVMDLLDKEFESFSEAKEGVDALDDVLKQLGEHGRGKLRAGGSVPIVVGRADAGWALGIELGSDFSAGFSVLDDPLRVENNEVKTETSLYLKGAQVQRLSLAPGLKVADWDGRNLYVGARVNYYSADMYKTVVPLDGQDGDDFEIVSDELDRQVNSSTALGFDLGAVYQTSYFRGGVTWLNVNEPEFDFPSVGVGCGQIADASQKRNCEAAQYFGDRISLQETWKLNDQARGELALHDPSQRLVLSASYDFNTVRDVSGDEYQWLAMSASYRLPWYLKWIPDMRVGYRENQAGSELSYYSLGLTWLGVLSLDAALSDQTIDHDGDSWPRSAMVNIGLQMRF</sequence>
<protein>
    <submittedName>
        <fullName evidence="1">Uncharacterized protein</fullName>
    </submittedName>
</protein>
<keyword evidence="2" id="KW-1185">Reference proteome</keyword>
<organism evidence="1 2">
    <name type="scientific">Halorhodospira halochloris</name>
    <name type="common">Ectothiorhodospira halochloris</name>
    <dbReference type="NCBI Taxonomy" id="1052"/>
    <lineage>
        <taxon>Bacteria</taxon>
        <taxon>Pseudomonadati</taxon>
        <taxon>Pseudomonadota</taxon>
        <taxon>Gammaproteobacteria</taxon>
        <taxon>Chromatiales</taxon>
        <taxon>Ectothiorhodospiraceae</taxon>
        <taxon>Halorhodospira</taxon>
    </lineage>
</organism>
<evidence type="ECO:0000313" key="1">
    <source>
        <dbReference type="EMBL" id="BAU57643.2"/>
    </source>
</evidence>
<name>A0A120MZS6_HALHR</name>
<dbReference type="Pfam" id="PF13729">
    <property type="entry name" value="TraF_2"/>
    <property type="match status" value="1"/>
</dbReference>
<dbReference type="InterPro" id="IPR032811">
    <property type="entry name" value="Put_conjugal_transfer"/>
</dbReference>
<dbReference type="Proteomes" id="UP000218890">
    <property type="component" value="Chromosome"/>
</dbReference>
<reference evidence="1" key="1">
    <citation type="submission" date="2016-02" db="EMBL/GenBank/DDBJ databases">
        <title>Halorhodospira halochloris DSM-1059 complete genome, version 2.</title>
        <authorList>
            <person name="Tsukatani Y."/>
        </authorList>
    </citation>
    <scope>NUCLEOTIDE SEQUENCE</scope>
    <source>
        <strain evidence="1">DSM 1059</strain>
    </source>
</reference>
<dbReference type="AlphaFoldDB" id="A0A120MZS6"/>
<dbReference type="KEGG" id="hhk:HH1059_09490"/>
<accession>A0A120MZS6</accession>
<proteinExistence type="predicted"/>